<keyword evidence="2" id="KW-0378">Hydrolase</keyword>
<name>A0AAV8UDG8_9ROSI</name>
<keyword evidence="5" id="KW-0732">Signal</keyword>
<organism evidence="6 7">
    <name type="scientific">Erythroxylum novogranatense</name>
    <dbReference type="NCBI Taxonomy" id="1862640"/>
    <lineage>
        <taxon>Eukaryota</taxon>
        <taxon>Viridiplantae</taxon>
        <taxon>Streptophyta</taxon>
        <taxon>Embryophyta</taxon>
        <taxon>Tracheophyta</taxon>
        <taxon>Spermatophyta</taxon>
        <taxon>Magnoliopsida</taxon>
        <taxon>eudicotyledons</taxon>
        <taxon>Gunneridae</taxon>
        <taxon>Pentapetalae</taxon>
        <taxon>rosids</taxon>
        <taxon>fabids</taxon>
        <taxon>Malpighiales</taxon>
        <taxon>Erythroxylaceae</taxon>
        <taxon>Erythroxylum</taxon>
    </lineage>
</organism>
<comment type="caution">
    <text evidence="6">The sequence shown here is derived from an EMBL/GenBank/DDBJ whole genome shotgun (WGS) entry which is preliminary data.</text>
</comment>
<dbReference type="Gene3D" id="3.40.50.1110">
    <property type="entry name" value="SGNH hydrolase"/>
    <property type="match status" value="1"/>
</dbReference>
<dbReference type="AlphaFoldDB" id="A0AAV8UDG8"/>
<gene>
    <name evidence="6" type="ORF">K2173_018567</name>
</gene>
<evidence type="ECO:0000256" key="5">
    <source>
        <dbReference type="SAM" id="SignalP"/>
    </source>
</evidence>
<comment type="similarity">
    <text evidence="1">Belongs to the 'GDSL' lipolytic enzyme family.</text>
</comment>
<evidence type="ECO:0000256" key="4">
    <source>
        <dbReference type="ARBA" id="ARBA00023098"/>
    </source>
</evidence>
<dbReference type="InterPro" id="IPR036514">
    <property type="entry name" value="SGNH_hydro_sf"/>
</dbReference>
<dbReference type="PANTHER" id="PTHR46020">
    <property type="entry name" value="OSJNBB0059K02.9 PROTEIN"/>
    <property type="match status" value="1"/>
</dbReference>
<proteinExistence type="inferred from homology"/>
<dbReference type="PANTHER" id="PTHR46020:SF32">
    <property type="entry name" value="GDSL ESTERASE_LIPASE"/>
    <property type="match status" value="1"/>
</dbReference>
<accession>A0AAV8UDG8</accession>
<dbReference type="Proteomes" id="UP001159364">
    <property type="component" value="Linkage Group LG08"/>
</dbReference>
<feature type="signal peptide" evidence="5">
    <location>
        <begin position="1"/>
        <end position="28"/>
    </location>
</feature>
<evidence type="ECO:0008006" key="8">
    <source>
        <dbReference type="Google" id="ProtNLM"/>
    </source>
</evidence>
<evidence type="ECO:0000313" key="6">
    <source>
        <dbReference type="EMBL" id="KAJ8899593.1"/>
    </source>
</evidence>
<dbReference type="CDD" id="cd01837">
    <property type="entry name" value="SGNH_plant_lipase_like"/>
    <property type="match status" value="1"/>
</dbReference>
<dbReference type="InterPro" id="IPR035669">
    <property type="entry name" value="SGNH_plant_lipase-like"/>
</dbReference>
<keyword evidence="4" id="KW-0443">Lipid metabolism</keyword>
<evidence type="ECO:0000256" key="2">
    <source>
        <dbReference type="ARBA" id="ARBA00022801"/>
    </source>
</evidence>
<feature type="chain" id="PRO_5043888625" description="GDSL esterase/lipase" evidence="5">
    <location>
        <begin position="29"/>
        <end position="362"/>
    </location>
</feature>
<dbReference type="Pfam" id="PF00657">
    <property type="entry name" value="Lipase_GDSL"/>
    <property type="match status" value="1"/>
</dbReference>
<evidence type="ECO:0000256" key="1">
    <source>
        <dbReference type="ARBA" id="ARBA00008668"/>
    </source>
</evidence>
<dbReference type="InterPro" id="IPR001087">
    <property type="entry name" value="GDSL"/>
</dbReference>
<protein>
    <recommendedName>
        <fullName evidence="8">GDSL esterase/lipase</fullName>
    </recommendedName>
</protein>
<sequence>MEAKQKLLLTFFCYSLLFLFSGSAGVDGSSSHRRHHHHGHRHLFKFKPSKLFVFGDSYVDTGNNRKSSGSSWKAPYGITFPGKPAGRYSDGLVLTDYLARFIGIKSPIAYRWRNLGVKLLKYGVNFAYGGSGVFDTPVQYPNMTTQIDYFQDMINHKIYSSMDIEGSVALVSAAGNDYSAFIARNSSIQALQEFIPQVVNQIALNLKRINDLGVKTIAVTGLQPLGCLPSSTVLSSFRQCNDTQNILVGLHNQLLQQAVAKLKSNATIVMVDLYSAFLTILENKDDHPGSSEFENPLKPCCAGVNAASSCASVDANGTKLYRVCEDPRSAFFWDSVHPTQEGWQAVYSALKSNLSQLVAIVQ</sequence>
<evidence type="ECO:0000313" key="7">
    <source>
        <dbReference type="Proteomes" id="UP001159364"/>
    </source>
</evidence>
<reference evidence="6 7" key="1">
    <citation type="submission" date="2021-09" db="EMBL/GenBank/DDBJ databases">
        <title>Genomic insights and catalytic innovation underlie evolution of tropane alkaloids biosynthesis.</title>
        <authorList>
            <person name="Wang Y.-J."/>
            <person name="Tian T."/>
            <person name="Huang J.-P."/>
            <person name="Huang S.-X."/>
        </authorList>
    </citation>
    <scope>NUCLEOTIDE SEQUENCE [LARGE SCALE GENOMIC DNA]</scope>
    <source>
        <strain evidence="6">KIB-2018</strain>
        <tissue evidence="6">Leaf</tissue>
    </source>
</reference>
<dbReference type="GO" id="GO:0016788">
    <property type="term" value="F:hydrolase activity, acting on ester bonds"/>
    <property type="evidence" value="ECO:0007669"/>
    <property type="project" value="InterPro"/>
</dbReference>
<dbReference type="SUPFAM" id="SSF52266">
    <property type="entry name" value="SGNH hydrolase"/>
    <property type="match status" value="1"/>
</dbReference>
<dbReference type="EMBL" id="JAIWQS010000008">
    <property type="protein sequence ID" value="KAJ8899593.1"/>
    <property type="molecule type" value="Genomic_DNA"/>
</dbReference>
<keyword evidence="3" id="KW-0442">Lipid degradation</keyword>
<dbReference type="GO" id="GO:0016042">
    <property type="term" value="P:lipid catabolic process"/>
    <property type="evidence" value="ECO:0007669"/>
    <property type="project" value="UniProtKB-KW"/>
</dbReference>
<evidence type="ECO:0000256" key="3">
    <source>
        <dbReference type="ARBA" id="ARBA00022963"/>
    </source>
</evidence>
<keyword evidence="7" id="KW-1185">Reference proteome</keyword>